<keyword evidence="1" id="KW-0472">Membrane</keyword>
<dbReference type="EMBL" id="CP078076">
    <property type="protein sequence ID" value="UPL11862.1"/>
    <property type="molecule type" value="Genomic_DNA"/>
</dbReference>
<feature type="transmembrane region" description="Helical" evidence="1">
    <location>
        <begin position="70"/>
        <end position="86"/>
    </location>
</feature>
<gene>
    <name evidence="2" type="ORF">KV394_12390</name>
</gene>
<keyword evidence="3" id="KW-1185">Reference proteome</keyword>
<feature type="transmembrane region" description="Helical" evidence="1">
    <location>
        <begin position="176"/>
        <end position="194"/>
    </location>
</feature>
<dbReference type="Proteomes" id="UP000831467">
    <property type="component" value="Chromosome"/>
</dbReference>
<evidence type="ECO:0000313" key="3">
    <source>
        <dbReference type="Proteomes" id="UP000831467"/>
    </source>
</evidence>
<protein>
    <recommendedName>
        <fullName evidence="4">Integral membrane protein</fullName>
    </recommendedName>
</protein>
<feature type="transmembrane region" description="Helical" evidence="1">
    <location>
        <begin position="133"/>
        <end position="156"/>
    </location>
</feature>
<sequence>MEQKPIAGQDALVPPDSETARRYLEAAEAVVDRREHAVDRRALARLQIGNAVVMAAYFVAFALVLRRDDVLASQIVLFTLLVWGQLSTGMAQRTGMQWRMTRSRWPLLVGGAAIIIGALVVFGFAALDTRLPVGVVLIPAVTVLVGVGGHGVARLIRAAGDLGRPRPAPRSLPHRLRWGTVLIGVAFAVLTMLAGSPDDVLRSIITLLVMLCLVGWIAASASDFGLPAVGASWRWPHIAVFFIAACMPVGIVLGSGSLGNAGLVGVCAGAGVLASFVAVSFVAGHGERA</sequence>
<feature type="transmembrane region" description="Helical" evidence="1">
    <location>
        <begin position="238"/>
        <end position="256"/>
    </location>
</feature>
<keyword evidence="1" id="KW-0812">Transmembrane</keyword>
<feature type="transmembrane region" description="Helical" evidence="1">
    <location>
        <begin position="107"/>
        <end position="127"/>
    </location>
</feature>
<feature type="transmembrane region" description="Helical" evidence="1">
    <location>
        <begin position="200"/>
        <end position="226"/>
    </location>
</feature>
<feature type="transmembrane region" description="Helical" evidence="1">
    <location>
        <begin position="43"/>
        <end position="64"/>
    </location>
</feature>
<proteinExistence type="predicted"/>
<evidence type="ECO:0000256" key="1">
    <source>
        <dbReference type="SAM" id="Phobius"/>
    </source>
</evidence>
<keyword evidence="1" id="KW-1133">Transmembrane helix</keyword>
<evidence type="ECO:0008006" key="4">
    <source>
        <dbReference type="Google" id="ProtNLM"/>
    </source>
</evidence>
<organism evidence="2 3">
    <name type="scientific">Microbacterium sufflavum</name>
    <dbReference type="NCBI Taxonomy" id="2851649"/>
    <lineage>
        <taxon>Bacteria</taxon>
        <taxon>Bacillati</taxon>
        <taxon>Actinomycetota</taxon>
        <taxon>Actinomycetes</taxon>
        <taxon>Micrococcales</taxon>
        <taxon>Microbacteriaceae</taxon>
        <taxon>Microbacterium</taxon>
    </lineage>
</organism>
<evidence type="ECO:0000313" key="2">
    <source>
        <dbReference type="EMBL" id="UPL11862.1"/>
    </source>
</evidence>
<dbReference type="RefSeq" id="WP_247981573.1">
    <property type="nucleotide sequence ID" value="NZ_CP078076.1"/>
</dbReference>
<feature type="transmembrane region" description="Helical" evidence="1">
    <location>
        <begin position="262"/>
        <end position="283"/>
    </location>
</feature>
<accession>A0ABY4IIA2</accession>
<reference evidence="2 3" key="1">
    <citation type="submission" date="2021-06" db="EMBL/GenBank/DDBJ databases">
        <title>Genome-based taxonomic framework of Microbacterium strains isolated from marine environment, the description of four new species and reclassification of four preexisting species.</title>
        <authorList>
            <person name="Lee S.D."/>
            <person name="Kim S.-M."/>
            <person name="Byeon Y.-S."/>
            <person name="Yang H.L."/>
            <person name="Kim I.S."/>
        </authorList>
    </citation>
    <scope>NUCLEOTIDE SEQUENCE [LARGE SCALE GENOMIC DNA]</scope>
    <source>
        <strain evidence="2 3">SSW1-51</strain>
    </source>
</reference>
<name>A0ABY4IIA2_9MICO</name>